<feature type="compositionally biased region" description="Low complexity" evidence="1">
    <location>
        <begin position="93"/>
        <end position="112"/>
    </location>
</feature>
<proteinExistence type="predicted"/>
<name>A0A9P6QQ32_9FUNG</name>
<feature type="region of interest" description="Disordered" evidence="1">
    <location>
        <begin position="70"/>
        <end position="200"/>
    </location>
</feature>
<protein>
    <submittedName>
        <fullName evidence="2">Uncharacterized protein</fullName>
    </submittedName>
</protein>
<accession>A0A9P6QQ32</accession>
<dbReference type="Proteomes" id="UP000823405">
    <property type="component" value="Unassembled WGS sequence"/>
</dbReference>
<organism evidence="2 3">
    <name type="scientific">Linnemannia gamsii</name>
    <dbReference type="NCBI Taxonomy" id="64522"/>
    <lineage>
        <taxon>Eukaryota</taxon>
        <taxon>Fungi</taxon>
        <taxon>Fungi incertae sedis</taxon>
        <taxon>Mucoromycota</taxon>
        <taxon>Mortierellomycotina</taxon>
        <taxon>Mortierellomycetes</taxon>
        <taxon>Mortierellales</taxon>
        <taxon>Mortierellaceae</taxon>
        <taxon>Linnemannia</taxon>
    </lineage>
</organism>
<dbReference type="EMBL" id="JAAAIN010003502">
    <property type="protein sequence ID" value="KAG0285397.1"/>
    <property type="molecule type" value="Genomic_DNA"/>
</dbReference>
<reference evidence="2" key="1">
    <citation type="journal article" date="2020" name="Fungal Divers.">
        <title>Resolving the Mortierellaceae phylogeny through synthesis of multi-gene phylogenetics and phylogenomics.</title>
        <authorList>
            <person name="Vandepol N."/>
            <person name="Liber J."/>
            <person name="Desiro A."/>
            <person name="Na H."/>
            <person name="Kennedy M."/>
            <person name="Barry K."/>
            <person name="Grigoriev I.V."/>
            <person name="Miller A.N."/>
            <person name="O'Donnell K."/>
            <person name="Stajich J.E."/>
            <person name="Bonito G."/>
        </authorList>
    </citation>
    <scope>NUCLEOTIDE SEQUENCE</scope>
    <source>
        <strain evidence="2">NVP60</strain>
    </source>
</reference>
<dbReference type="AlphaFoldDB" id="A0A9P6QQ32"/>
<evidence type="ECO:0000256" key="1">
    <source>
        <dbReference type="SAM" id="MobiDB-lite"/>
    </source>
</evidence>
<keyword evidence="3" id="KW-1185">Reference proteome</keyword>
<feature type="compositionally biased region" description="Basic residues" evidence="1">
    <location>
        <begin position="143"/>
        <end position="154"/>
    </location>
</feature>
<comment type="caution">
    <text evidence="2">The sequence shown here is derived from an EMBL/GenBank/DDBJ whole genome shotgun (WGS) entry which is preliminary data.</text>
</comment>
<sequence length="200" mass="21487">MIIKAASSKIAHETLKKIASDRKTLSTHDIDEAFEIPMDPIQDTTEEARNVQKAIRQSIASMNLVGGVSQAGELSSSCPKMEGTKSIWSTATSKLSSGRSKPSSSGSPIELSPQPFLSSTFESGDPQGTEAHSVEEEEETLTRKKPSSRTRLRFRNPLSLSNPPGKKKQTTAQAQDQPEQGSSTSIETSTTPTAPKSQKA</sequence>
<evidence type="ECO:0000313" key="2">
    <source>
        <dbReference type="EMBL" id="KAG0285397.1"/>
    </source>
</evidence>
<gene>
    <name evidence="2" type="ORF">BGZ97_007820</name>
</gene>
<feature type="compositionally biased region" description="Low complexity" evidence="1">
    <location>
        <begin position="182"/>
        <end position="193"/>
    </location>
</feature>
<evidence type="ECO:0000313" key="3">
    <source>
        <dbReference type="Proteomes" id="UP000823405"/>
    </source>
</evidence>
<feature type="non-terminal residue" evidence="2">
    <location>
        <position position="200"/>
    </location>
</feature>